<dbReference type="OMA" id="GHAVGCQ"/>
<dbReference type="GeneID" id="19305909"/>
<keyword evidence="2" id="KW-1185">Reference proteome</keyword>
<dbReference type="HOGENOM" id="CLU_1825621_0_0_1"/>
<gene>
    <name evidence="1" type="ORF">GLOTRDRAFT_39401</name>
</gene>
<evidence type="ECO:0000313" key="1">
    <source>
        <dbReference type="EMBL" id="EPQ56712.1"/>
    </source>
</evidence>
<dbReference type="EMBL" id="KB469300">
    <property type="protein sequence ID" value="EPQ56712.1"/>
    <property type="molecule type" value="Genomic_DNA"/>
</dbReference>
<dbReference type="Proteomes" id="UP000030669">
    <property type="component" value="Unassembled WGS sequence"/>
</dbReference>
<name>S7QBH9_GLOTA</name>
<accession>S7QBH9</accession>
<dbReference type="RefSeq" id="XP_007864769.1">
    <property type="nucleotide sequence ID" value="XM_007866578.1"/>
</dbReference>
<evidence type="ECO:0008006" key="3">
    <source>
        <dbReference type="Google" id="ProtNLM"/>
    </source>
</evidence>
<dbReference type="OrthoDB" id="5575722at2759"/>
<evidence type="ECO:0000313" key="2">
    <source>
        <dbReference type="Proteomes" id="UP000030669"/>
    </source>
</evidence>
<dbReference type="AlphaFoldDB" id="S7QBH9"/>
<reference evidence="1 2" key="1">
    <citation type="journal article" date="2012" name="Science">
        <title>The Paleozoic origin of enzymatic lignin decomposition reconstructed from 31 fungal genomes.</title>
        <authorList>
            <person name="Floudas D."/>
            <person name="Binder M."/>
            <person name="Riley R."/>
            <person name="Barry K."/>
            <person name="Blanchette R.A."/>
            <person name="Henrissat B."/>
            <person name="Martinez A.T."/>
            <person name="Otillar R."/>
            <person name="Spatafora J.W."/>
            <person name="Yadav J.S."/>
            <person name="Aerts A."/>
            <person name="Benoit I."/>
            <person name="Boyd A."/>
            <person name="Carlson A."/>
            <person name="Copeland A."/>
            <person name="Coutinho P.M."/>
            <person name="de Vries R.P."/>
            <person name="Ferreira P."/>
            <person name="Findley K."/>
            <person name="Foster B."/>
            <person name="Gaskell J."/>
            <person name="Glotzer D."/>
            <person name="Gorecki P."/>
            <person name="Heitman J."/>
            <person name="Hesse C."/>
            <person name="Hori C."/>
            <person name="Igarashi K."/>
            <person name="Jurgens J.A."/>
            <person name="Kallen N."/>
            <person name="Kersten P."/>
            <person name="Kohler A."/>
            <person name="Kuees U."/>
            <person name="Kumar T.K.A."/>
            <person name="Kuo A."/>
            <person name="LaButti K."/>
            <person name="Larrondo L.F."/>
            <person name="Lindquist E."/>
            <person name="Ling A."/>
            <person name="Lombard V."/>
            <person name="Lucas S."/>
            <person name="Lundell T."/>
            <person name="Martin R."/>
            <person name="McLaughlin D.J."/>
            <person name="Morgenstern I."/>
            <person name="Morin E."/>
            <person name="Murat C."/>
            <person name="Nagy L.G."/>
            <person name="Nolan M."/>
            <person name="Ohm R.A."/>
            <person name="Patyshakuliyeva A."/>
            <person name="Rokas A."/>
            <person name="Ruiz-Duenas F.J."/>
            <person name="Sabat G."/>
            <person name="Salamov A."/>
            <person name="Samejima M."/>
            <person name="Schmutz J."/>
            <person name="Slot J.C."/>
            <person name="St John F."/>
            <person name="Stenlid J."/>
            <person name="Sun H."/>
            <person name="Sun S."/>
            <person name="Syed K."/>
            <person name="Tsang A."/>
            <person name="Wiebenga A."/>
            <person name="Young D."/>
            <person name="Pisabarro A."/>
            <person name="Eastwood D.C."/>
            <person name="Martin F."/>
            <person name="Cullen D."/>
            <person name="Grigoriev I.V."/>
            <person name="Hibbett D.S."/>
        </authorList>
    </citation>
    <scope>NUCLEOTIDE SEQUENCE [LARGE SCALE GENOMIC DNA]</scope>
    <source>
        <strain evidence="1 2">ATCC 11539</strain>
    </source>
</reference>
<sequence>MEEISYFLVGKIEGNAKAVFPAYPCLRPSDATAFRAALTKYLETLRHAALHPKASTDQLRRLGKTVKQSPSSGTPGVELAWWWKDVMVRKSLLEECSGDKFERLMLALSTHALVKGLDGQSVPSAIDASSMAPVSVSDSIDTWHRHTEAD</sequence>
<organism evidence="1 2">
    <name type="scientific">Gloeophyllum trabeum (strain ATCC 11539 / FP-39264 / Madison 617)</name>
    <name type="common">Brown rot fungus</name>
    <dbReference type="NCBI Taxonomy" id="670483"/>
    <lineage>
        <taxon>Eukaryota</taxon>
        <taxon>Fungi</taxon>
        <taxon>Dikarya</taxon>
        <taxon>Basidiomycota</taxon>
        <taxon>Agaricomycotina</taxon>
        <taxon>Agaricomycetes</taxon>
        <taxon>Gloeophyllales</taxon>
        <taxon>Gloeophyllaceae</taxon>
        <taxon>Gloeophyllum</taxon>
    </lineage>
</organism>
<dbReference type="KEGG" id="gtr:GLOTRDRAFT_39401"/>
<proteinExistence type="predicted"/>
<protein>
    <recommendedName>
        <fullName evidence="3">HAUS augmin-like complex subunit 6 N-terminal domain-containing protein</fullName>
    </recommendedName>
</protein>
<dbReference type="eggNOG" id="ENOG502R10X">
    <property type="taxonomic scope" value="Eukaryota"/>
</dbReference>